<comment type="caution">
    <text evidence="3">The sequence shown here is derived from an EMBL/GenBank/DDBJ whole genome shotgun (WGS) entry which is preliminary data.</text>
</comment>
<feature type="compositionally biased region" description="Basic and acidic residues" evidence="1">
    <location>
        <begin position="682"/>
        <end position="695"/>
    </location>
</feature>
<feature type="compositionally biased region" description="Low complexity" evidence="1">
    <location>
        <begin position="329"/>
        <end position="338"/>
    </location>
</feature>
<name>A0A423SHC3_PENVA</name>
<feature type="compositionally biased region" description="Polar residues" evidence="1">
    <location>
        <begin position="611"/>
        <end position="630"/>
    </location>
</feature>
<sequence>MSSCESTGSSPDQAVSGGNGSEGVAANKPLTPGPPGVSRAGGVTQSPLEMVQSIVSSIPVPSSLGPIRPSSQPQQPPPPQPPPPPPPQPQQLPQPPPQQQTALPVSMSAGMYNVPISTNVTVYGGGNSAGLVRGPGPVLVGGPPSAQSGAFVSSGNGCNGPTSMVVVSSQFNNKNNATPGVAVTSAVAGVVGVPAAMSQVQAPVIIQNGGNIIQSSPSILHSPGGMIAGPTPLTQGTIMAGQSLVPVTAATLAVEGTHHHPQQQQGQVGQPQSSPHLQVAQVVTTGLTTETVDDTRARSDTPSSAGSSGGRRRKRRRNSSTPQGTAATQSSPQQHQQQGLVPAIIMGNKVPQHMVMNGPHMTQVAPYGTMGTVAAAGQMAQVATVASQVGGGQMLQAAAAQGTGAINVVQMVGNTLPNLPVQVHNPAAILVGSAPPQGVVINQLADGTFISTDPNTGMSYPVQLQLSGGHIVGVTPTVSGSSGMVGPLTPGATAGGMPAMVAVRPPVPHTTAVVSGPKVVNISPSPATSQLGSTGVHVLPVTAAAATYPTPGTSVSPGQAVCVGQGAAPPVVVTSEYVGGQPVVMGGGGCSSNTTVVQHKTTIVQQRTTLVATQGNTDTGTRSSVSTQTPGGLGESDVSSSDCVGVAAPSSPSHQSAEVTTTRHDEDATPPTDPPHPLPPHSPDKNKRTIPEEPHSASTSEEAVMCGRGVVWGPHRGHHYWPAQVLHQAGGECVVQWYGDHRVDTVKHSVLSTFPIVPPRVPTRRSVRGRAALDKAIAEAMQDNAISHQQCEVPQPVALEGMPADSPTTVVVAVNGPLIGLGSGPVRRMLNKPAKPPSEPQHLNIPHMNQVTARENKTAIGGGAKCLPASLGVLDGQQLLPPQAVQSLSPHTTGPTRARRRRRIR</sequence>
<feature type="compositionally biased region" description="Low complexity" evidence="1">
    <location>
        <begin position="262"/>
        <end position="276"/>
    </location>
</feature>
<feature type="region of interest" description="Disordered" evidence="1">
    <location>
        <begin position="882"/>
        <end position="905"/>
    </location>
</feature>
<evidence type="ECO:0000259" key="2">
    <source>
        <dbReference type="PROSITE" id="PS50812"/>
    </source>
</evidence>
<dbReference type="PROSITE" id="PS50812">
    <property type="entry name" value="PWWP"/>
    <property type="match status" value="1"/>
</dbReference>
<dbReference type="AlphaFoldDB" id="A0A423SHC3"/>
<reference evidence="3 4" key="1">
    <citation type="submission" date="2018-04" db="EMBL/GenBank/DDBJ databases">
        <authorList>
            <person name="Zhang X."/>
            <person name="Yuan J."/>
            <person name="Li F."/>
            <person name="Xiang J."/>
        </authorList>
    </citation>
    <scope>NUCLEOTIDE SEQUENCE [LARGE SCALE GENOMIC DNA]</scope>
    <source>
        <tissue evidence="3">Muscle</tissue>
    </source>
</reference>
<evidence type="ECO:0000256" key="1">
    <source>
        <dbReference type="SAM" id="MobiDB-lite"/>
    </source>
</evidence>
<dbReference type="SUPFAM" id="SSF63748">
    <property type="entry name" value="Tudor/PWWP/MBT"/>
    <property type="match status" value="1"/>
</dbReference>
<feature type="compositionally biased region" description="Pro residues" evidence="1">
    <location>
        <begin position="74"/>
        <end position="98"/>
    </location>
</feature>
<dbReference type="CDD" id="cd05162">
    <property type="entry name" value="PWWP"/>
    <property type="match status" value="1"/>
</dbReference>
<evidence type="ECO:0000313" key="3">
    <source>
        <dbReference type="EMBL" id="ROT63575.1"/>
    </source>
</evidence>
<evidence type="ECO:0000313" key="4">
    <source>
        <dbReference type="Proteomes" id="UP000283509"/>
    </source>
</evidence>
<dbReference type="InterPro" id="IPR000313">
    <property type="entry name" value="PWWP_dom"/>
</dbReference>
<feature type="compositionally biased region" description="Polar residues" evidence="1">
    <location>
        <begin position="1"/>
        <end position="13"/>
    </location>
</feature>
<reference evidence="3 4" key="2">
    <citation type="submission" date="2019-01" db="EMBL/GenBank/DDBJ databases">
        <title>The decoding of complex shrimp genome reveals the adaptation for benthos swimmer, frequently molting mechanism and breeding impact on genome.</title>
        <authorList>
            <person name="Sun Y."/>
            <person name="Gao Y."/>
            <person name="Yu Y."/>
        </authorList>
    </citation>
    <scope>NUCLEOTIDE SEQUENCE [LARGE SCALE GENOMIC DNA]</scope>
    <source>
        <tissue evidence="3">Muscle</tissue>
    </source>
</reference>
<dbReference type="Proteomes" id="UP000283509">
    <property type="component" value="Unassembled WGS sequence"/>
</dbReference>
<feature type="region of interest" description="Disordered" evidence="1">
    <location>
        <begin position="257"/>
        <end position="276"/>
    </location>
</feature>
<feature type="region of interest" description="Disordered" evidence="1">
    <location>
        <begin position="1"/>
        <end position="102"/>
    </location>
</feature>
<dbReference type="EMBL" id="QCYY01003419">
    <property type="protein sequence ID" value="ROT63575.1"/>
    <property type="molecule type" value="Genomic_DNA"/>
</dbReference>
<organism evidence="3 4">
    <name type="scientific">Penaeus vannamei</name>
    <name type="common">Whiteleg shrimp</name>
    <name type="synonym">Litopenaeus vannamei</name>
    <dbReference type="NCBI Taxonomy" id="6689"/>
    <lineage>
        <taxon>Eukaryota</taxon>
        <taxon>Metazoa</taxon>
        <taxon>Ecdysozoa</taxon>
        <taxon>Arthropoda</taxon>
        <taxon>Crustacea</taxon>
        <taxon>Multicrustacea</taxon>
        <taxon>Malacostraca</taxon>
        <taxon>Eumalacostraca</taxon>
        <taxon>Eucarida</taxon>
        <taxon>Decapoda</taxon>
        <taxon>Dendrobranchiata</taxon>
        <taxon>Penaeoidea</taxon>
        <taxon>Penaeidae</taxon>
        <taxon>Penaeus</taxon>
    </lineage>
</organism>
<feature type="domain" description="PWWP" evidence="2">
    <location>
        <begin position="707"/>
        <end position="759"/>
    </location>
</feature>
<dbReference type="Gene3D" id="2.30.30.140">
    <property type="match status" value="1"/>
</dbReference>
<feature type="compositionally biased region" description="Low complexity" evidence="1">
    <location>
        <begin position="53"/>
        <end position="63"/>
    </location>
</feature>
<feature type="compositionally biased region" description="Polar residues" evidence="1">
    <location>
        <begin position="884"/>
        <end position="895"/>
    </location>
</feature>
<feature type="region of interest" description="Disordered" evidence="1">
    <location>
        <begin position="288"/>
        <end position="338"/>
    </location>
</feature>
<keyword evidence="4" id="KW-1185">Reference proteome</keyword>
<gene>
    <name evidence="3" type="ORF">C7M84_018535</name>
</gene>
<feature type="compositionally biased region" description="Pro residues" evidence="1">
    <location>
        <begin position="671"/>
        <end position="681"/>
    </location>
</feature>
<feature type="compositionally biased region" description="Polar residues" evidence="1">
    <location>
        <begin position="650"/>
        <end position="660"/>
    </location>
</feature>
<proteinExistence type="predicted"/>
<feature type="region of interest" description="Disordered" evidence="1">
    <location>
        <begin position="611"/>
        <end position="702"/>
    </location>
</feature>
<accession>A0A423SHC3</accession>
<dbReference type="OrthoDB" id="6375773at2759"/>
<protein>
    <recommendedName>
        <fullName evidence="2">PWWP domain-containing protein</fullName>
    </recommendedName>
</protein>